<protein>
    <submittedName>
        <fullName evidence="2">Uncharacterized protein</fullName>
    </submittedName>
</protein>
<dbReference type="Proteomes" id="UP000095767">
    <property type="component" value="Unassembled WGS sequence"/>
</dbReference>
<organism evidence="2 3">
    <name type="scientific">Dichanthelium oligosanthes</name>
    <dbReference type="NCBI Taxonomy" id="888268"/>
    <lineage>
        <taxon>Eukaryota</taxon>
        <taxon>Viridiplantae</taxon>
        <taxon>Streptophyta</taxon>
        <taxon>Embryophyta</taxon>
        <taxon>Tracheophyta</taxon>
        <taxon>Spermatophyta</taxon>
        <taxon>Magnoliopsida</taxon>
        <taxon>Liliopsida</taxon>
        <taxon>Poales</taxon>
        <taxon>Poaceae</taxon>
        <taxon>PACMAD clade</taxon>
        <taxon>Panicoideae</taxon>
        <taxon>Panicodae</taxon>
        <taxon>Paniceae</taxon>
        <taxon>Dichantheliinae</taxon>
        <taxon>Dichanthelium</taxon>
    </lineage>
</organism>
<accession>A0A1E5W9C0</accession>
<sequence>MGDDDDERNRPVGAEAAAGRPAQRRRDGVRGGAEPAAAARDAGRAGAGGPGDLGAGDARSTPGWPRWSRRRGCRSTWGRPRRVTPRWPRAEGMGRGRSGAARRLAGSLGAATAAEAEAARGWQARSCVVRS</sequence>
<dbReference type="EMBL" id="LWDX02016908">
    <property type="protein sequence ID" value="OEL33982.1"/>
    <property type="molecule type" value="Genomic_DNA"/>
</dbReference>
<dbReference type="AlphaFoldDB" id="A0A1E5W9C0"/>
<reference evidence="2 3" key="1">
    <citation type="submission" date="2016-09" db="EMBL/GenBank/DDBJ databases">
        <title>The draft genome of Dichanthelium oligosanthes: A C3 panicoid grass species.</title>
        <authorList>
            <person name="Studer A.J."/>
            <person name="Schnable J.C."/>
            <person name="Brutnell T.P."/>
        </authorList>
    </citation>
    <scope>NUCLEOTIDE SEQUENCE [LARGE SCALE GENOMIC DNA]</scope>
    <source>
        <strain evidence="3">cv. Kellogg 1175</strain>
        <tissue evidence="2">Leaf</tissue>
    </source>
</reference>
<gene>
    <name evidence="2" type="ORF">BAE44_0004999</name>
</gene>
<feature type="compositionally biased region" description="Gly residues" evidence="1">
    <location>
        <begin position="45"/>
        <end position="54"/>
    </location>
</feature>
<evidence type="ECO:0000313" key="3">
    <source>
        <dbReference type="Proteomes" id="UP000095767"/>
    </source>
</evidence>
<proteinExistence type="predicted"/>
<feature type="region of interest" description="Disordered" evidence="1">
    <location>
        <begin position="1"/>
        <end position="98"/>
    </location>
</feature>
<keyword evidence="3" id="KW-1185">Reference proteome</keyword>
<evidence type="ECO:0000256" key="1">
    <source>
        <dbReference type="SAM" id="MobiDB-lite"/>
    </source>
</evidence>
<comment type="caution">
    <text evidence="2">The sequence shown here is derived from an EMBL/GenBank/DDBJ whole genome shotgun (WGS) entry which is preliminary data.</text>
</comment>
<feature type="compositionally biased region" description="Basic residues" evidence="1">
    <location>
        <begin position="67"/>
        <end position="84"/>
    </location>
</feature>
<name>A0A1E5W9C0_9POAL</name>
<evidence type="ECO:0000313" key="2">
    <source>
        <dbReference type="EMBL" id="OEL33982.1"/>
    </source>
</evidence>